<feature type="compositionally biased region" description="Basic and acidic residues" evidence="1">
    <location>
        <begin position="1232"/>
        <end position="1249"/>
    </location>
</feature>
<evidence type="ECO:0000313" key="4">
    <source>
        <dbReference type="Proteomes" id="UP001159427"/>
    </source>
</evidence>
<dbReference type="Gene3D" id="3.60.10.10">
    <property type="entry name" value="Endonuclease/exonuclease/phosphatase"/>
    <property type="match status" value="1"/>
</dbReference>
<comment type="caution">
    <text evidence="3">The sequence shown here is derived from an EMBL/GenBank/DDBJ whole genome shotgun (WGS) entry which is preliminary data.</text>
</comment>
<sequence length="1378" mass="153873">MSSFSSYSLMTVNMNGKTKPDERRALLSKIITSSASSLVFCQELPDCFKKEVVRKCGTCVYDFVRTGKEAAVMWSEVHFYGEPVDVASKTRILDTVVLSHNFFTDVSEIPARTAVVKVTSKSEACSFLAVSWHGPSNMRQEKKREVLKALILFLQEICRENNVSSVIIGGDFNLNTLEENGLEELNFPSYELSPRGKLANERKGQGRPYIPYKDNFAIITISPSVGRPFVDMKLSRVESFSEFDHEYVKQEGSEKGKDVLDHDPIIGALRLGKTPSTDLRTRSWERGAAVTVEGPLTKSGKPDMRFKVYKKAYDQAYFQKSTEDSHSESERTLALCSDVPAFSWGRDARKPASPAQTRLNRFLGKTFYHRSVHTKFLGPSKGENKSLEEHKRQLDENIKRSGLKMRGEIPGDGNYLFHAVADQLTRLGDTGFDHSSLRKLAVETLRNEFTENELRKYLTENLDVYLKRMGKDKEWGDSIVIEALARALQKRIRVVTSSNSDQYERPFGQEGQPELLLGLISELHFVSLDPKDVQESRTGAVTSQEDFTEGTTRFPTGISLPTVGIERQLKEVVTKTIEFEAKHRECVRVLPYSDGGHSKVHFYVSSQFYSGNSGVPQKLKAAAQECFRGIEVELQWFDLINDATKILNVAPVECSSGKPKRLNESQVDDINKTIRKNLHVLVRHRNITAVQASLKITKSKQTTQPCITIYVLRKGFIPDGEFPLPLRLGAYAVDVVDGFWLRMSPPKKPWAPNEAQKQGNVLRLGASIGVKELDEINNEEASRSLGAIVETHGKFYALSCNHVMKGPPGTEIFHPGLSDYFNYLYYHLEQYRIAVRNIIKSESLDTLETTLKFNVLETESQLSEKFQKLKSIKEEHFDPDRKTETETDREALEKTLEDGFSRKPRVIGRKVAGVSKNVDWTNGKQYFIDAAIAELCEDEVRELKKYQSPPVIGTRYISSGECSQGFKAQGELCKSGRTTGFTCDGRHENPSEVFFKSPMYEVSAQDNQLVNALKKVALCGNCVRRSRVEGRLQPSDKCDYCSVDTEVLIDSLWMKNCLMINRIGESKRETYFTASGDSGSLLFEIDKNDKLLDLRARSRDRDASFATEGPLTKSGKPDMRFKVNKEAYGQPSFQKSTKDSHSESERPLTKSGKPDMRFKVNKQAYGQSSFQKSYSSRSSSSGSISDGSSSWERDASVTTEGSLTKNSKPDMRFKVNKEAYGQSSFQKGTKASHSESERYSVPRKKDGTPDMRYTVNKTPSTLNTALPLGNGTTPLKGDGTPDMGFAVNKPARKPASPAQTSRSAVTSSSCEGPLKKDGTPDMRSASNKQSASSMSSLPSHSSACGPIKKDGTPDMRSAANKSSYDDPSSSGYWSGGSF</sequence>
<dbReference type="InterPro" id="IPR050704">
    <property type="entry name" value="Peptidase_C85-like"/>
</dbReference>
<dbReference type="PROSITE" id="PS50802">
    <property type="entry name" value="OTU"/>
    <property type="match status" value="1"/>
</dbReference>
<dbReference type="InterPro" id="IPR003323">
    <property type="entry name" value="OTU_dom"/>
</dbReference>
<evidence type="ECO:0000259" key="2">
    <source>
        <dbReference type="PROSITE" id="PS50802"/>
    </source>
</evidence>
<evidence type="ECO:0000256" key="1">
    <source>
        <dbReference type="SAM" id="MobiDB-lite"/>
    </source>
</evidence>
<accession>A0ABN8SH79</accession>
<feature type="compositionally biased region" description="Basic and acidic residues" evidence="1">
    <location>
        <begin position="1207"/>
        <end position="1217"/>
    </location>
</feature>
<dbReference type="InterPro" id="IPR036691">
    <property type="entry name" value="Endo/exonu/phosph_ase_sf"/>
</dbReference>
<gene>
    <name evidence="3" type="ORF">PEVE_00021187</name>
</gene>
<feature type="compositionally biased region" description="Polar residues" evidence="1">
    <location>
        <begin position="1359"/>
        <end position="1372"/>
    </location>
</feature>
<feature type="compositionally biased region" description="Polar residues" evidence="1">
    <location>
        <begin position="1255"/>
        <end position="1264"/>
    </location>
</feature>
<feature type="compositionally biased region" description="Low complexity" evidence="1">
    <location>
        <begin position="1168"/>
        <end position="1190"/>
    </location>
</feature>
<dbReference type="PANTHER" id="PTHR12419">
    <property type="entry name" value="OTU DOMAIN CONTAINING PROTEIN"/>
    <property type="match status" value="1"/>
</dbReference>
<name>A0ABN8SH79_9CNID</name>
<dbReference type="SUPFAM" id="SSF54001">
    <property type="entry name" value="Cysteine proteinases"/>
    <property type="match status" value="1"/>
</dbReference>
<dbReference type="Gene3D" id="3.90.70.80">
    <property type="match status" value="1"/>
</dbReference>
<feature type="compositionally biased region" description="Polar residues" evidence="1">
    <location>
        <begin position="1221"/>
        <end position="1231"/>
    </location>
</feature>
<organism evidence="3 4">
    <name type="scientific">Porites evermanni</name>
    <dbReference type="NCBI Taxonomy" id="104178"/>
    <lineage>
        <taxon>Eukaryota</taxon>
        <taxon>Metazoa</taxon>
        <taxon>Cnidaria</taxon>
        <taxon>Anthozoa</taxon>
        <taxon>Hexacorallia</taxon>
        <taxon>Scleractinia</taxon>
        <taxon>Fungiina</taxon>
        <taxon>Poritidae</taxon>
        <taxon>Porites</taxon>
    </lineage>
</organism>
<dbReference type="EMBL" id="CALNXI010002836">
    <property type="protein sequence ID" value="CAH3191029.1"/>
    <property type="molecule type" value="Genomic_DNA"/>
</dbReference>
<dbReference type="Pfam" id="PF02338">
    <property type="entry name" value="OTU"/>
    <property type="match status" value="1"/>
</dbReference>
<dbReference type="CDD" id="cd22758">
    <property type="entry name" value="OTU_232R-like"/>
    <property type="match status" value="1"/>
</dbReference>
<feature type="compositionally biased region" description="Polar residues" evidence="1">
    <location>
        <begin position="1297"/>
        <end position="1310"/>
    </location>
</feature>
<keyword evidence="4" id="KW-1185">Reference proteome</keyword>
<feature type="compositionally biased region" description="Polar residues" evidence="1">
    <location>
        <begin position="1196"/>
        <end position="1206"/>
    </location>
</feature>
<evidence type="ECO:0000313" key="3">
    <source>
        <dbReference type="EMBL" id="CAH3191029.1"/>
    </source>
</evidence>
<dbReference type="Proteomes" id="UP001159427">
    <property type="component" value="Unassembled WGS sequence"/>
</dbReference>
<feature type="compositionally biased region" description="Low complexity" evidence="1">
    <location>
        <begin position="1324"/>
        <end position="1342"/>
    </location>
</feature>
<proteinExistence type="predicted"/>
<protein>
    <recommendedName>
        <fullName evidence="2">OTU domain-containing protein</fullName>
    </recommendedName>
</protein>
<feature type="domain" description="OTU" evidence="2">
    <location>
        <begin position="404"/>
        <end position="531"/>
    </location>
</feature>
<dbReference type="PANTHER" id="PTHR12419:SF11">
    <property type="entry name" value="OTU DOMAIN-CONTAINING PROTEIN DDB_G0284757"/>
    <property type="match status" value="1"/>
</dbReference>
<dbReference type="InterPro" id="IPR038765">
    <property type="entry name" value="Papain-like_cys_pep_sf"/>
</dbReference>
<feature type="compositionally biased region" description="Basic and acidic residues" evidence="1">
    <location>
        <begin position="1136"/>
        <end position="1158"/>
    </location>
</feature>
<reference evidence="3 4" key="1">
    <citation type="submission" date="2022-05" db="EMBL/GenBank/DDBJ databases">
        <authorList>
            <consortium name="Genoscope - CEA"/>
            <person name="William W."/>
        </authorList>
    </citation>
    <scope>NUCLEOTIDE SEQUENCE [LARGE SCALE GENOMIC DNA]</scope>
</reference>
<feature type="region of interest" description="Disordered" evidence="1">
    <location>
        <begin position="1127"/>
        <end position="1378"/>
    </location>
</feature>
<dbReference type="SUPFAM" id="SSF56219">
    <property type="entry name" value="DNase I-like"/>
    <property type="match status" value="1"/>
</dbReference>
<feature type="non-terminal residue" evidence="3">
    <location>
        <position position="1378"/>
    </location>
</feature>